<dbReference type="GO" id="GO:0017000">
    <property type="term" value="P:antibiotic biosynthetic process"/>
    <property type="evidence" value="ECO:0007669"/>
    <property type="project" value="UniProtKB-ARBA"/>
</dbReference>
<dbReference type="GO" id="GO:0072330">
    <property type="term" value="P:monocarboxylic acid biosynthetic process"/>
    <property type="evidence" value="ECO:0007669"/>
    <property type="project" value="UniProtKB-ARBA"/>
</dbReference>
<dbReference type="EMBL" id="JAPQKN010000001">
    <property type="protein sequence ID" value="KAJ5175268.1"/>
    <property type="molecule type" value="Genomic_DNA"/>
</dbReference>
<dbReference type="SUPFAM" id="SSF53474">
    <property type="entry name" value="alpha/beta-Hydrolases"/>
    <property type="match status" value="1"/>
</dbReference>
<dbReference type="PANTHER" id="PTHR48182">
    <property type="entry name" value="PROTEIN SERAC1"/>
    <property type="match status" value="1"/>
</dbReference>
<dbReference type="Gene3D" id="3.40.50.1820">
    <property type="entry name" value="alpha/beta hydrolase"/>
    <property type="match status" value="1"/>
</dbReference>
<evidence type="ECO:0000313" key="11">
    <source>
        <dbReference type="Proteomes" id="UP001149163"/>
    </source>
</evidence>
<evidence type="ECO:0000256" key="7">
    <source>
        <dbReference type="ARBA" id="ARBA00023136"/>
    </source>
</evidence>
<evidence type="ECO:0000256" key="5">
    <source>
        <dbReference type="ARBA" id="ARBA00022824"/>
    </source>
</evidence>
<dbReference type="InterPro" id="IPR007751">
    <property type="entry name" value="DUF676_lipase-like"/>
</dbReference>
<dbReference type="AlphaFoldDB" id="A0A9W9ICR8"/>
<evidence type="ECO:0000256" key="2">
    <source>
        <dbReference type="ARBA" id="ARBA00004240"/>
    </source>
</evidence>
<dbReference type="PANTHER" id="PTHR48182:SF2">
    <property type="entry name" value="PROTEIN SERAC1"/>
    <property type="match status" value="1"/>
</dbReference>
<dbReference type="GO" id="GO:0005783">
    <property type="term" value="C:endoplasmic reticulum"/>
    <property type="evidence" value="ECO:0007669"/>
    <property type="project" value="UniProtKB-SubCell"/>
</dbReference>
<keyword evidence="7" id="KW-0472">Membrane</keyword>
<proteinExistence type="inferred from homology"/>
<reference evidence="10" key="2">
    <citation type="journal article" date="2023" name="IMA Fungus">
        <title>Comparative genomic study of the Penicillium genus elucidates a diverse pangenome and 15 lateral gene transfer events.</title>
        <authorList>
            <person name="Petersen C."/>
            <person name="Sorensen T."/>
            <person name="Nielsen M.R."/>
            <person name="Sondergaard T.E."/>
            <person name="Sorensen J.L."/>
            <person name="Fitzpatrick D.A."/>
            <person name="Frisvad J.C."/>
            <person name="Nielsen K.L."/>
        </authorList>
    </citation>
    <scope>NUCLEOTIDE SEQUENCE</scope>
    <source>
        <strain evidence="10">IBT 26290</strain>
    </source>
</reference>
<protein>
    <recommendedName>
        <fullName evidence="12">DUF676 domain-containing protein</fullName>
    </recommendedName>
</protein>
<evidence type="ECO:0000256" key="3">
    <source>
        <dbReference type="ARBA" id="ARBA00004370"/>
    </source>
</evidence>
<dbReference type="GO" id="GO:0005739">
    <property type="term" value="C:mitochondrion"/>
    <property type="evidence" value="ECO:0007669"/>
    <property type="project" value="UniProtKB-SubCell"/>
</dbReference>
<keyword evidence="5" id="KW-0256">Endoplasmic reticulum</keyword>
<reference evidence="10" key="1">
    <citation type="submission" date="2022-11" db="EMBL/GenBank/DDBJ databases">
        <authorList>
            <person name="Petersen C."/>
        </authorList>
    </citation>
    <scope>NUCLEOTIDE SEQUENCE</scope>
    <source>
        <strain evidence="10">IBT 26290</strain>
    </source>
</reference>
<evidence type="ECO:0000256" key="1">
    <source>
        <dbReference type="ARBA" id="ARBA00004173"/>
    </source>
</evidence>
<dbReference type="OrthoDB" id="427518at2759"/>
<evidence type="ECO:0000313" key="10">
    <source>
        <dbReference type="EMBL" id="KAJ5175268.1"/>
    </source>
</evidence>
<dbReference type="GeneID" id="81422446"/>
<sequence>LYSIVFVHGLKGEQEDWTSAESSIFWPEKLLPAQVADARILMFEYDDATIDSFFNEEDLIAGISDDLVTELMGERRERPVIFVAHCLGGLVVEYALVRACQHEKKKALASSTQGIILLGTPHYQPQTVNEAIKYFQLAQQTAPSPSELEALSQFVLTIPRHFAQFKQQSPVKVECFYEGAPTKVNDQEIKIVDVSVANVPDGSPATRLAGNHHQMSRFASEKDKDFKRIYRVLQEWVEDLPAPEEKGTVNNISNASFAGSTNSGYQLGQNVGNQSGFVFGSR</sequence>
<comment type="similarity">
    <text evidence="4">Belongs to the putative lipase ROG1 family.</text>
</comment>
<keyword evidence="6" id="KW-0496">Mitochondrion</keyword>
<dbReference type="Proteomes" id="UP001149163">
    <property type="component" value="Unassembled WGS sequence"/>
</dbReference>
<comment type="caution">
    <text evidence="10">The sequence shown here is derived from an EMBL/GenBank/DDBJ whole genome shotgun (WGS) entry which is preliminary data.</text>
</comment>
<dbReference type="RefSeq" id="XP_056546876.1">
    <property type="nucleotide sequence ID" value="XM_056683270.1"/>
</dbReference>
<dbReference type="InterPro" id="IPR031469">
    <property type="entry name" value="SesB_dom"/>
</dbReference>
<feature type="domain" description="DUF676" evidence="8">
    <location>
        <begin position="4"/>
        <end position="122"/>
    </location>
</feature>
<evidence type="ECO:0000259" key="8">
    <source>
        <dbReference type="Pfam" id="PF05057"/>
    </source>
</evidence>
<accession>A0A9W9ICR8</accession>
<evidence type="ECO:0008006" key="12">
    <source>
        <dbReference type="Google" id="ProtNLM"/>
    </source>
</evidence>
<feature type="domain" description="Fungal death-pathway protein SesB" evidence="9">
    <location>
        <begin position="250"/>
        <end position="276"/>
    </location>
</feature>
<feature type="non-terminal residue" evidence="10">
    <location>
        <position position="1"/>
    </location>
</feature>
<evidence type="ECO:0000256" key="6">
    <source>
        <dbReference type="ARBA" id="ARBA00023128"/>
    </source>
</evidence>
<dbReference type="Pfam" id="PF05057">
    <property type="entry name" value="DUF676"/>
    <property type="match status" value="1"/>
</dbReference>
<dbReference type="InterPro" id="IPR029058">
    <property type="entry name" value="AB_hydrolase_fold"/>
</dbReference>
<organism evidence="10 11">
    <name type="scientific">Penicillium canariense</name>
    <dbReference type="NCBI Taxonomy" id="189055"/>
    <lineage>
        <taxon>Eukaryota</taxon>
        <taxon>Fungi</taxon>
        <taxon>Dikarya</taxon>
        <taxon>Ascomycota</taxon>
        <taxon>Pezizomycotina</taxon>
        <taxon>Eurotiomycetes</taxon>
        <taxon>Eurotiomycetidae</taxon>
        <taxon>Eurotiales</taxon>
        <taxon>Aspergillaceae</taxon>
        <taxon>Penicillium</taxon>
    </lineage>
</organism>
<gene>
    <name evidence="10" type="ORF">N7482_001145</name>
</gene>
<dbReference type="Pfam" id="PF17046">
    <property type="entry name" value="Ses_B"/>
    <property type="match status" value="1"/>
</dbReference>
<keyword evidence="11" id="KW-1185">Reference proteome</keyword>
<evidence type="ECO:0000256" key="4">
    <source>
        <dbReference type="ARBA" id="ARBA00007920"/>
    </source>
</evidence>
<name>A0A9W9ICR8_9EURO</name>
<dbReference type="GO" id="GO:0016020">
    <property type="term" value="C:membrane"/>
    <property type="evidence" value="ECO:0007669"/>
    <property type="project" value="UniProtKB-SubCell"/>
</dbReference>
<comment type="subcellular location">
    <subcellularLocation>
        <location evidence="2">Endoplasmic reticulum</location>
    </subcellularLocation>
    <subcellularLocation>
        <location evidence="3">Membrane</location>
    </subcellularLocation>
    <subcellularLocation>
        <location evidence="1">Mitochondrion</location>
    </subcellularLocation>
</comment>
<evidence type="ECO:0000259" key="9">
    <source>
        <dbReference type="Pfam" id="PF17046"/>
    </source>
</evidence>
<dbReference type="InterPro" id="IPR052374">
    <property type="entry name" value="SERAC1"/>
</dbReference>